<keyword evidence="7" id="KW-1185">Reference proteome</keyword>
<dbReference type="Pfam" id="PF00307">
    <property type="entry name" value="CH"/>
    <property type="match status" value="1"/>
</dbReference>
<evidence type="ECO:0000256" key="1">
    <source>
        <dbReference type="ARBA" id="ARBA00004496"/>
    </source>
</evidence>
<accession>A0A6A6G2T8</accession>
<dbReference type="OrthoDB" id="76388at2759"/>
<evidence type="ECO:0000256" key="2">
    <source>
        <dbReference type="ARBA" id="ARBA00022490"/>
    </source>
</evidence>
<evidence type="ECO:0000256" key="3">
    <source>
        <dbReference type="ARBA" id="ARBA00022860"/>
    </source>
</evidence>
<dbReference type="GO" id="GO:0000922">
    <property type="term" value="C:spindle pole"/>
    <property type="evidence" value="ECO:0007669"/>
    <property type="project" value="TreeGrafter"/>
</dbReference>
<dbReference type="Gene3D" id="1.10.418.10">
    <property type="entry name" value="Calponin-like domain"/>
    <property type="match status" value="1"/>
</dbReference>
<sequence length="810" mass="89646">MYVMAAPTVLPLATSLRNYTTPRQSSLSQRARRRSTVNIFEDNTATHHGTTTTAQPYHRGSLFAKPMRRPSLALLVEDSTIDTAFAASHITNSVDVPNSIGLSAKEARRRTIWIPQEDTTVMTIHPGAHTHTLNDETIRFAKVAEASHPPLTASALPNHLVGKSVDQPRPRKGRRSSLLVAPRRAPLAILKPDAANAVLGDIAGATTGKENLTSRTTKCMPAKASERMPGRPGRPLNRVIDQVLPEQSSSMTSKPRNLNVKGQYDRSVPLLARNVAQAEPQSLPRTSVKQQRPQSATLPVLEEDLQHPELFEDTWLAHQEVALTQVINTIFDNHDCDTNPTTNGADVRATYLNLYQQPEIIELHQALSLSVQSAALCLPKQTEVPHLYEDVGLRRQFLSLWLDTYDLECLRSASEAITARLCVPDPANGIPLRENSRYLRKALRQFLTITLLRDAQHDCDSTFTDPARTQWQRTWLRSLSLIHLLDLGHTCRQIPGCLFSKTSPIKSSSDVLKAVAALVCPSINVPRTLGYLGYTLDHIQTPLNEIDYHITNLAVDMRDGVRLARLLDLVADTRIQPDLQYPSPTRMQKMHNVSLSLDMVHQSRNMMHTAASSVNQADIVDGHRQKTVSLLWAVIGRWGLQSLAPLDMLQEEVCHLWTRHNGSTTTALLRYSPSPDAVATALAEWAKLVCNTRGVTISNLTTSFATNAPYVAITDFYRQCISEASLDQRSSAGSITCVSPTRSLVSCMRSLGCSPSFLTLFTSGTTIPSKSTTLCILAWLASKLVPLSRRMRAAVVIQRAWKKCTCKKAE</sequence>
<protein>
    <submittedName>
        <fullName evidence="6">Calponin homology domain-containing protein</fullName>
    </submittedName>
</protein>
<dbReference type="InterPro" id="IPR036872">
    <property type="entry name" value="CH_dom_sf"/>
</dbReference>
<comment type="subcellular location">
    <subcellularLocation>
        <location evidence="1">Cytoplasm</location>
    </subcellularLocation>
</comment>
<feature type="domain" description="Calponin-homology (CH)" evidence="5">
    <location>
        <begin position="529"/>
        <end position="639"/>
    </location>
</feature>
<dbReference type="AlphaFoldDB" id="A0A6A6G2T8"/>
<name>A0A6A6G2T8_9PEZI</name>
<evidence type="ECO:0000313" key="6">
    <source>
        <dbReference type="EMBL" id="KAF2220041.1"/>
    </source>
</evidence>
<organism evidence="6 7">
    <name type="scientific">Elsinoe ampelina</name>
    <dbReference type="NCBI Taxonomy" id="302913"/>
    <lineage>
        <taxon>Eukaryota</taxon>
        <taxon>Fungi</taxon>
        <taxon>Dikarya</taxon>
        <taxon>Ascomycota</taxon>
        <taxon>Pezizomycotina</taxon>
        <taxon>Dothideomycetes</taxon>
        <taxon>Dothideomycetidae</taxon>
        <taxon>Myriangiales</taxon>
        <taxon>Elsinoaceae</taxon>
        <taxon>Elsinoe</taxon>
    </lineage>
</organism>
<gene>
    <name evidence="6" type="ORF">BDZ85DRAFT_38271</name>
</gene>
<reference evidence="7" key="1">
    <citation type="journal article" date="2020" name="Stud. Mycol.">
        <title>101 Dothideomycetes genomes: A test case for predicting lifestyles and emergence of pathogens.</title>
        <authorList>
            <person name="Haridas S."/>
            <person name="Albert R."/>
            <person name="Binder M."/>
            <person name="Bloem J."/>
            <person name="LaButti K."/>
            <person name="Salamov A."/>
            <person name="Andreopoulos B."/>
            <person name="Baker S."/>
            <person name="Barry K."/>
            <person name="Bills G."/>
            <person name="Bluhm B."/>
            <person name="Cannon C."/>
            <person name="Castanera R."/>
            <person name="Culley D."/>
            <person name="Daum C."/>
            <person name="Ezra D."/>
            <person name="Gonzalez J."/>
            <person name="Henrissat B."/>
            <person name="Kuo A."/>
            <person name="Liang C."/>
            <person name="Lipzen A."/>
            <person name="Lutzoni F."/>
            <person name="Magnuson J."/>
            <person name="Mondo S."/>
            <person name="Nolan M."/>
            <person name="Ohm R."/>
            <person name="Pangilinan J."/>
            <person name="Park H.-J."/>
            <person name="Ramirez L."/>
            <person name="Alfaro M."/>
            <person name="Sun H."/>
            <person name="Tritt A."/>
            <person name="Yoshinaga Y."/>
            <person name="Zwiers L.-H."/>
            <person name="Turgeon B."/>
            <person name="Goodwin S."/>
            <person name="Spatafora J."/>
            <person name="Crous P."/>
            <person name="Grigoriev I."/>
        </authorList>
    </citation>
    <scope>NUCLEOTIDE SEQUENCE [LARGE SCALE GENOMIC DNA]</scope>
    <source>
        <strain evidence="7">CECT 20119</strain>
    </source>
</reference>
<keyword evidence="2" id="KW-0963">Cytoplasm</keyword>
<dbReference type="GO" id="GO:0051295">
    <property type="term" value="P:establishment of meiotic spindle localization"/>
    <property type="evidence" value="ECO:0007669"/>
    <property type="project" value="TreeGrafter"/>
</dbReference>
<dbReference type="GO" id="GO:0007051">
    <property type="term" value="P:spindle organization"/>
    <property type="evidence" value="ECO:0007669"/>
    <property type="project" value="TreeGrafter"/>
</dbReference>
<dbReference type="SUPFAM" id="SSF47576">
    <property type="entry name" value="Calponin-homology domain, CH-domain"/>
    <property type="match status" value="1"/>
</dbReference>
<proteinExistence type="predicted"/>
<dbReference type="EMBL" id="ML992514">
    <property type="protein sequence ID" value="KAF2220041.1"/>
    <property type="molecule type" value="Genomic_DNA"/>
</dbReference>
<dbReference type="GO" id="GO:0005516">
    <property type="term" value="F:calmodulin binding"/>
    <property type="evidence" value="ECO:0007669"/>
    <property type="project" value="UniProtKB-KW"/>
</dbReference>
<dbReference type="Proteomes" id="UP000799538">
    <property type="component" value="Unassembled WGS sequence"/>
</dbReference>
<dbReference type="CDD" id="cd21223">
    <property type="entry name" value="CH_ASPM_rpt1"/>
    <property type="match status" value="1"/>
</dbReference>
<dbReference type="PANTHER" id="PTHR22706">
    <property type="entry name" value="ASSEMBLY FACTOR FOR SPINDLE MICROTUBULES"/>
    <property type="match status" value="1"/>
</dbReference>
<dbReference type="InterPro" id="IPR001715">
    <property type="entry name" value="CH_dom"/>
</dbReference>
<evidence type="ECO:0000256" key="4">
    <source>
        <dbReference type="SAM" id="MobiDB-lite"/>
    </source>
</evidence>
<dbReference type="InterPro" id="IPR051185">
    <property type="entry name" value="ASPM"/>
</dbReference>
<dbReference type="GO" id="GO:0005737">
    <property type="term" value="C:cytoplasm"/>
    <property type="evidence" value="ECO:0007669"/>
    <property type="project" value="UniProtKB-SubCell"/>
</dbReference>
<dbReference type="PROSITE" id="PS50021">
    <property type="entry name" value="CH"/>
    <property type="match status" value="1"/>
</dbReference>
<evidence type="ECO:0000259" key="5">
    <source>
        <dbReference type="PROSITE" id="PS50021"/>
    </source>
</evidence>
<dbReference type="GO" id="GO:0000278">
    <property type="term" value="P:mitotic cell cycle"/>
    <property type="evidence" value="ECO:0007669"/>
    <property type="project" value="TreeGrafter"/>
</dbReference>
<keyword evidence="3" id="KW-0112">Calmodulin-binding</keyword>
<evidence type="ECO:0000313" key="7">
    <source>
        <dbReference type="Proteomes" id="UP000799538"/>
    </source>
</evidence>
<dbReference type="PANTHER" id="PTHR22706:SF1">
    <property type="entry name" value="ASSEMBLY FACTOR FOR SPINDLE MICROTUBULES"/>
    <property type="match status" value="1"/>
</dbReference>
<feature type="region of interest" description="Disordered" evidence="4">
    <location>
        <begin position="151"/>
        <end position="177"/>
    </location>
</feature>